<reference evidence="2 3" key="1">
    <citation type="submission" date="2020-08" db="EMBL/GenBank/DDBJ databases">
        <title>Genomic Encyclopedia of Type Strains, Phase III (KMG-III): the genomes of soil and plant-associated and newly described type strains.</title>
        <authorList>
            <person name="Whitman W."/>
        </authorList>
    </citation>
    <scope>NUCLEOTIDE SEQUENCE [LARGE SCALE GENOMIC DNA]</scope>
    <source>
        <strain evidence="2 3">CECT 8712</strain>
    </source>
</reference>
<dbReference type="Proteomes" id="UP000536604">
    <property type="component" value="Unassembled WGS sequence"/>
</dbReference>
<proteinExistence type="predicted"/>
<comment type="caution">
    <text evidence="2">The sequence shown here is derived from an EMBL/GenBank/DDBJ whole genome shotgun (WGS) entry which is preliminary data.</text>
</comment>
<dbReference type="RefSeq" id="WP_281388783.1">
    <property type="nucleotide sequence ID" value="NZ_JACHJO010000007.1"/>
</dbReference>
<evidence type="ECO:0000256" key="1">
    <source>
        <dbReference type="SAM" id="Phobius"/>
    </source>
</evidence>
<sequence length="41" mass="4335">MNTTGAEPFHAAGIALVSLSIILVTLVSFHRRIVREGASQA</sequence>
<name>A0A841IQY8_9ACTN</name>
<keyword evidence="1" id="KW-0812">Transmembrane</keyword>
<keyword evidence="1" id="KW-0472">Membrane</keyword>
<feature type="transmembrane region" description="Helical" evidence="1">
    <location>
        <begin position="12"/>
        <end position="29"/>
    </location>
</feature>
<organism evidence="2 3">
    <name type="scientific">Nocardiopsis algeriensis</name>
    <dbReference type="NCBI Taxonomy" id="1478215"/>
    <lineage>
        <taxon>Bacteria</taxon>
        <taxon>Bacillati</taxon>
        <taxon>Actinomycetota</taxon>
        <taxon>Actinomycetes</taxon>
        <taxon>Streptosporangiales</taxon>
        <taxon>Nocardiopsidaceae</taxon>
        <taxon>Nocardiopsis</taxon>
    </lineage>
</organism>
<gene>
    <name evidence="2" type="ORF">FHS13_002587</name>
</gene>
<evidence type="ECO:0000313" key="3">
    <source>
        <dbReference type="Proteomes" id="UP000536604"/>
    </source>
</evidence>
<protein>
    <submittedName>
        <fullName evidence="2">Uncharacterized protein</fullName>
    </submittedName>
</protein>
<keyword evidence="1" id="KW-1133">Transmembrane helix</keyword>
<accession>A0A841IQY8</accession>
<evidence type="ECO:0000313" key="2">
    <source>
        <dbReference type="EMBL" id="MBB6120630.1"/>
    </source>
</evidence>
<dbReference type="AlphaFoldDB" id="A0A841IQY8"/>
<keyword evidence="3" id="KW-1185">Reference proteome</keyword>
<dbReference type="EMBL" id="JACHJO010000007">
    <property type="protein sequence ID" value="MBB6120630.1"/>
    <property type="molecule type" value="Genomic_DNA"/>
</dbReference>